<comment type="caution">
    <text evidence="3">The sequence shown here is derived from an EMBL/GenBank/DDBJ whole genome shotgun (WGS) entry which is preliminary data.</text>
</comment>
<proteinExistence type="predicted"/>
<feature type="region of interest" description="Disordered" evidence="1">
    <location>
        <begin position="1"/>
        <end position="24"/>
    </location>
</feature>
<dbReference type="EMBL" id="JAKGCU010000018">
    <property type="protein sequence ID" value="MCF3940201.1"/>
    <property type="molecule type" value="Genomic_DNA"/>
</dbReference>
<accession>A0ABS9DQJ5</accession>
<protein>
    <recommendedName>
        <fullName evidence="5">DUF4352 domain-containing protein</fullName>
    </recommendedName>
</protein>
<keyword evidence="2" id="KW-1133">Transmembrane helix</keyword>
<reference evidence="3" key="1">
    <citation type="submission" date="2022-01" db="EMBL/GenBank/DDBJ databases">
        <title>Gordonia xiamenensis sp. nov., isolated from surface seawater in Xiamen.</title>
        <authorList>
            <person name="He Y.F."/>
        </authorList>
    </citation>
    <scope>NUCLEOTIDE SEQUENCE</scope>
    <source>
        <strain evidence="3">GW1C4-4</strain>
    </source>
</reference>
<keyword evidence="4" id="KW-1185">Reference proteome</keyword>
<evidence type="ECO:0000313" key="4">
    <source>
        <dbReference type="Proteomes" id="UP001108089"/>
    </source>
</evidence>
<gene>
    <name evidence="3" type="ORF">L1892_17645</name>
</gene>
<evidence type="ECO:0008006" key="5">
    <source>
        <dbReference type="Google" id="ProtNLM"/>
    </source>
</evidence>
<sequence length="272" mass="28606">MDSSTRTATPMRAAGPEHMPGGPAKKRFRRAMVHPVWISAATVIAIAGLVLTLIQMNQGEPDAEDLELGAVTMQEPQQIAATRYNVTNPSLRSPAAATVTPIDITLKNNGGLPARINTVEAEVVSAADLDCGRQGGESRVSAEYSLRIPYSEVDGVTDSNVAAGVDFTVQPGSTDRLIVTVGLERESHRPVVLAVKLRLIPDTGPPIEIGPVAVVSPDGVENQIGTLEMMSRVAGIGECAGEQGAKLDEVYGVTSMQSAELDRLRDAFAAVA</sequence>
<evidence type="ECO:0000256" key="1">
    <source>
        <dbReference type="SAM" id="MobiDB-lite"/>
    </source>
</evidence>
<name>A0ABS9DQJ5_9ACTN</name>
<dbReference type="Proteomes" id="UP001108089">
    <property type="component" value="Unassembled WGS sequence"/>
</dbReference>
<dbReference type="RefSeq" id="WP_235724951.1">
    <property type="nucleotide sequence ID" value="NZ_JAKGCU010000018.1"/>
</dbReference>
<evidence type="ECO:0000256" key="2">
    <source>
        <dbReference type="SAM" id="Phobius"/>
    </source>
</evidence>
<organism evidence="3 4">
    <name type="scientific">Gordonia tangerina</name>
    <dbReference type="NCBI Taxonomy" id="2911060"/>
    <lineage>
        <taxon>Bacteria</taxon>
        <taxon>Bacillati</taxon>
        <taxon>Actinomycetota</taxon>
        <taxon>Actinomycetes</taxon>
        <taxon>Mycobacteriales</taxon>
        <taxon>Gordoniaceae</taxon>
        <taxon>Gordonia</taxon>
    </lineage>
</organism>
<keyword evidence="2" id="KW-0812">Transmembrane</keyword>
<feature type="transmembrane region" description="Helical" evidence="2">
    <location>
        <begin position="35"/>
        <end position="54"/>
    </location>
</feature>
<keyword evidence="2" id="KW-0472">Membrane</keyword>
<evidence type="ECO:0000313" key="3">
    <source>
        <dbReference type="EMBL" id="MCF3940201.1"/>
    </source>
</evidence>